<dbReference type="InterPro" id="IPR003660">
    <property type="entry name" value="HAMP_dom"/>
</dbReference>
<dbReference type="Gene3D" id="3.30.565.10">
    <property type="entry name" value="Histidine kinase-like ATPase, C-terminal domain"/>
    <property type="match status" value="1"/>
</dbReference>
<feature type="transmembrane region" description="Helical" evidence="8">
    <location>
        <begin position="12"/>
        <end position="34"/>
    </location>
</feature>
<dbReference type="GO" id="GO:0000155">
    <property type="term" value="F:phosphorelay sensor kinase activity"/>
    <property type="evidence" value="ECO:0007669"/>
    <property type="project" value="InterPro"/>
</dbReference>
<dbReference type="InterPro" id="IPR050351">
    <property type="entry name" value="BphY/WalK/GraS-like"/>
</dbReference>
<dbReference type="GO" id="GO:0000156">
    <property type="term" value="F:phosphorelay response regulator activity"/>
    <property type="evidence" value="ECO:0007669"/>
    <property type="project" value="TreeGrafter"/>
</dbReference>
<evidence type="ECO:0000256" key="7">
    <source>
        <dbReference type="SAM" id="Coils"/>
    </source>
</evidence>
<feature type="domain" description="Histidine kinase" evidence="9">
    <location>
        <begin position="414"/>
        <end position="624"/>
    </location>
</feature>
<keyword evidence="6" id="KW-0418">Kinase</keyword>
<dbReference type="InterPro" id="IPR048760">
    <property type="entry name" value="VP0354-like_sensor_dom"/>
</dbReference>
<feature type="coiled-coil region" evidence="7">
    <location>
        <begin position="387"/>
        <end position="414"/>
    </location>
</feature>
<keyword evidence="8" id="KW-0472">Membrane</keyword>
<gene>
    <name evidence="11" type="primary">cph1_1</name>
    <name evidence="11" type="ORF">Pla123a_01970</name>
</gene>
<keyword evidence="8" id="KW-0812">Transmembrane</keyword>
<proteinExistence type="predicted"/>
<evidence type="ECO:0000313" key="12">
    <source>
        <dbReference type="Proteomes" id="UP000318478"/>
    </source>
</evidence>
<dbReference type="Proteomes" id="UP000318478">
    <property type="component" value="Unassembled WGS sequence"/>
</dbReference>
<keyword evidence="4" id="KW-0597">Phosphoprotein</keyword>
<dbReference type="SUPFAM" id="SSF47384">
    <property type="entry name" value="Homodimeric domain of signal transducing histidine kinase"/>
    <property type="match status" value="1"/>
</dbReference>
<feature type="domain" description="HAMP" evidence="10">
    <location>
        <begin position="340"/>
        <end position="392"/>
    </location>
</feature>
<protein>
    <recommendedName>
        <fullName evidence="3">histidine kinase</fullName>
        <ecNumber evidence="3">2.7.13.3</ecNumber>
    </recommendedName>
</protein>
<dbReference type="PANTHER" id="PTHR42878">
    <property type="entry name" value="TWO-COMPONENT HISTIDINE KINASE"/>
    <property type="match status" value="1"/>
</dbReference>
<evidence type="ECO:0000259" key="10">
    <source>
        <dbReference type="PROSITE" id="PS50885"/>
    </source>
</evidence>
<evidence type="ECO:0000256" key="8">
    <source>
        <dbReference type="SAM" id="Phobius"/>
    </source>
</evidence>
<evidence type="ECO:0000259" key="9">
    <source>
        <dbReference type="PROSITE" id="PS50109"/>
    </source>
</evidence>
<dbReference type="RefSeq" id="WP_197527571.1">
    <property type="nucleotide sequence ID" value="NZ_SJPO01000001.1"/>
</dbReference>
<keyword evidence="5 11" id="KW-0808">Transferase</keyword>
<dbReference type="PANTHER" id="PTHR42878:SF14">
    <property type="entry name" value="OSMOLARITY TWO-COMPONENT SYSTEM PROTEIN SSK1"/>
    <property type="match status" value="1"/>
</dbReference>
<dbReference type="InterPro" id="IPR003594">
    <property type="entry name" value="HATPase_dom"/>
</dbReference>
<dbReference type="EC" id="2.7.13.3" evidence="3"/>
<dbReference type="SUPFAM" id="SSF55874">
    <property type="entry name" value="ATPase domain of HSP90 chaperone/DNA topoisomerase II/histidine kinase"/>
    <property type="match status" value="1"/>
</dbReference>
<evidence type="ECO:0000256" key="2">
    <source>
        <dbReference type="ARBA" id="ARBA00004370"/>
    </source>
</evidence>
<dbReference type="GO" id="GO:0016020">
    <property type="term" value="C:membrane"/>
    <property type="evidence" value="ECO:0007669"/>
    <property type="project" value="UniProtKB-SubCell"/>
</dbReference>
<reference evidence="11 12" key="1">
    <citation type="submission" date="2019-02" db="EMBL/GenBank/DDBJ databases">
        <title>Deep-cultivation of Planctomycetes and their phenomic and genomic characterization uncovers novel biology.</title>
        <authorList>
            <person name="Wiegand S."/>
            <person name="Jogler M."/>
            <person name="Boedeker C."/>
            <person name="Pinto D."/>
            <person name="Vollmers J."/>
            <person name="Rivas-Marin E."/>
            <person name="Kohn T."/>
            <person name="Peeters S.H."/>
            <person name="Heuer A."/>
            <person name="Rast P."/>
            <person name="Oberbeckmann S."/>
            <person name="Bunk B."/>
            <person name="Jeske O."/>
            <person name="Meyerdierks A."/>
            <person name="Storesund J.E."/>
            <person name="Kallscheuer N."/>
            <person name="Luecker S."/>
            <person name="Lage O.M."/>
            <person name="Pohl T."/>
            <person name="Merkel B.J."/>
            <person name="Hornburger P."/>
            <person name="Mueller R.-W."/>
            <person name="Bruemmer F."/>
            <person name="Labrenz M."/>
            <person name="Spormann A.M."/>
            <person name="Op Den Camp H."/>
            <person name="Overmann J."/>
            <person name="Amann R."/>
            <person name="Jetten M.S.M."/>
            <person name="Mascher T."/>
            <person name="Medema M.H."/>
            <person name="Devos D.P."/>
            <person name="Kaster A.-K."/>
            <person name="Ovreas L."/>
            <person name="Rohde M."/>
            <person name="Galperin M.Y."/>
            <person name="Jogler C."/>
        </authorList>
    </citation>
    <scope>NUCLEOTIDE SEQUENCE [LARGE SCALE GENOMIC DNA]</scope>
    <source>
        <strain evidence="11 12">Pla123a</strain>
    </source>
</reference>
<comment type="subcellular location">
    <subcellularLocation>
        <location evidence="2">Membrane</location>
    </subcellularLocation>
</comment>
<comment type="caution">
    <text evidence="11">The sequence shown here is derived from an EMBL/GenBank/DDBJ whole genome shotgun (WGS) entry which is preliminary data.</text>
</comment>
<evidence type="ECO:0000256" key="4">
    <source>
        <dbReference type="ARBA" id="ARBA00022553"/>
    </source>
</evidence>
<dbReference type="PROSITE" id="PS50109">
    <property type="entry name" value="HIS_KIN"/>
    <property type="match status" value="1"/>
</dbReference>
<keyword evidence="12" id="KW-1185">Reference proteome</keyword>
<keyword evidence="8" id="KW-1133">Transmembrane helix</keyword>
<dbReference type="EMBL" id="SJPO01000001">
    <property type="protein sequence ID" value="TWT85390.1"/>
    <property type="molecule type" value="Genomic_DNA"/>
</dbReference>
<organism evidence="11 12">
    <name type="scientific">Posidoniimonas polymericola</name>
    <dbReference type="NCBI Taxonomy" id="2528002"/>
    <lineage>
        <taxon>Bacteria</taxon>
        <taxon>Pseudomonadati</taxon>
        <taxon>Planctomycetota</taxon>
        <taxon>Planctomycetia</taxon>
        <taxon>Pirellulales</taxon>
        <taxon>Lacipirellulaceae</taxon>
        <taxon>Posidoniimonas</taxon>
    </lineage>
</organism>
<dbReference type="Gene3D" id="1.10.287.130">
    <property type="match status" value="1"/>
</dbReference>
<dbReference type="SMART" id="SM00387">
    <property type="entry name" value="HATPase_c"/>
    <property type="match status" value="1"/>
</dbReference>
<evidence type="ECO:0000313" key="11">
    <source>
        <dbReference type="EMBL" id="TWT85390.1"/>
    </source>
</evidence>
<dbReference type="CDD" id="cd06225">
    <property type="entry name" value="HAMP"/>
    <property type="match status" value="1"/>
</dbReference>
<dbReference type="Pfam" id="PF02518">
    <property type="entry name" value="HATPase_c"/>
    <property type="match status" value="1"/>
</dbReference>
<dbReference type="CDD" id="cd00082">
    <property type="entry name" value="HisKA"/>
    <property type="match status" value="1"/>
</dbReference>
<dbReference type="InterPro" id="IPR003661">
    <property type="entry name" value="HisK_dim/P_dom"/>
</dbReference>
<dbReference type="InterPro" id="IPR005467">
    <property type="entry name" value="His_kinase_dom"/>
</dbReference>
<dbReference type="SUPFAM" id="SSF103190">
    <property type="entry name" value="Sensory domain-like"/>
    <property type="match status" value="1"/>
</dbReference>
<dbReference type="Pfam" id="PF21623">
    <property type="entry name" value="HK_sensor_dom_bact"/>
    <property type="match status" value="1"/>
</dbReference>
<dbReference type="GO" id="GO:0007234">
    <property type="term" value="P:osmosensory signaling via phosphorelay pathway"/>
    <property type="evidence" value="ECO:0007669"/>
    <property type="project" value="TreeGrafter"/>
</dbReference>
<evidence type="ECO:0000256" key="3">
    <source>
        <dbReference type="ARBA" id="ARBA00012438"/>
    </source>
</evidence>
<evidence type="ECO:0000256" key="5">
    <source>
        <dbReference type="ARBA" id="ARBA00022679"/>
    </source>
</evidence>
<dbReference type="InterPro" id="IPR036890">
    <property type="entry name" value="HATPase_C_sf"/>
</dbReference>
<comment type="catalytic activity">
    <reaction evidence="1">
        <text>ATP + protein L-histidine = ADP + protein N-phospho-L-histidine.</text>
        <dbReference type="EC" id="2.7.13.3"/>
    </reaction>
</comment>
<dbReference type="Gene3D" id="3.30.450.20">
    <property type="entry name" value="PAS domain"/>
    <property type="match status" value="1"/>
</dbReference>
<keyword evidence="7" id="KW-0175">Coiled coil</keyword>
<name>A0A5C5ZE05_9BACT</name>
<dbReference type="InterPro" id="IPR036097">
    <property type="entry name" value="HisK_dim/P_sf"/>
</dbReference>
<evidence type="ECO:0000256" key="1">
    <source>
        <dbReference type="ARBA" id="ARBA00000085"/>
    </source>
</evidence>
<dbReference type="CDD" id="cd00075">
    <property type="entry name" value="HATPase"/>
    <property type="match status" value="1"/>
</dbReference>
<sequence>MNATSKIRLLTFGSVLVTAVAISVTAIIGMQSMLRRSEAKSLRHDVLRESERLGLALQEAQHDVRLLASLPAARRILQSPNPAEDASSLKDQLAEVFRQMLRAKPTYTQVRLLGVADDGLELVRVDHVAGKVVRAADSELQAKGTRPYFRKALESPAGRVYVSPISLNRERGRIQRPHQPMLRVSQRIDDSAGQTIGIVVINQDFAELTEGLFGGLPAGQELFLTNAAGDYLVHPDPGLTFGFDLGARRLLQADYPAAGELFEAGGKDELSVAIKDPSWELLQLRRTPLLDSDPQSHVVLGVRQRRGFVDAGGLGLLRSIGVVTFVLCGACGAAAVAIGRVQTRPLEQVTQAAECVARGEPLPGLPVRLTNQMGSLARAVQSMNDSLLSRQRALTQANRELESANENLAHFVQIAAHDLREPLRKQRKLIDLLLLEEGVSRDADELLGHVGQCSHRMQALIDDFRAVAGVERSDLSQETVCLRRVIESVLDGVRDELQSRSVRVEWEDLPEETRVYPQLVRLLYENLIENALSHVAVDRFTLRLTARHQAGRWWFGVLNTGSTIPSEKLGEVFKVFRQGPAADGAGSGVGLSVCQKIAERHHGAIAAESDSDSVHIRFTLEEARVAQFNA</sequence>
<evidence type="ECO:0000256" key="6">
    <source>
        <dbReference type="ARBA" id="ARBA00022777"/>
    </source>
</evidence>
<dbReference type="AlphaFoldDB" id="A0A5C5ZE05"/>
<dbReference type="Gene3D" id="6.10.340.10">
    <property type="match status" value="1"/>
</dbReference>
<accession>A0A5C5ZE05</accession>
<dbReference type="CDD" id="cd18773">
    <property type="entry name" value="PDC1_HK_sensor"/>
    <property type="match status" value="1"/>
</dbReference>
<dbReference type="PROSITE" id="PS50885">
    <property type="entry name" value="HAMP"/>
    <property type="match status" value="1"/>
</dbReference>
<dbReference type="GO" id="GO:0030295">
    <property type="term" value="F:protein kinase activator activity"/>
    <property type="evidence" value="ECO:0007669"/>
    <property type="project" value="TreeGrafter"/>
</dbReference>
<dbReference type="InterPro" id="IPR029151">
    <property type="entry name" value="Sensor-like_sf"/>
</dbReference>